<accession>A0A848LW99</accession>
<dbReference type="Proteomes" id="UP000518300">
    <property type="component" value="Unassembled WGS sequence"/>
</dbReference>
<dbReference type="AlphaFoldDB" id="A0A848LW99"/>
<reference evidence="2 3" key="1">
    <citation type="submission" date="2020-04" db="EMBL/GenBank/DDBJ databases">
        <title>Draft genome of Pyxidicoccus fallax type strain.</title>
        <authorList>
            <person name="Whitworth D.E."/>
        </authorList>
    </citation>
    <scope>NUCLEOTIDE SEQUENCE [LARGE SCALE GENOMIC DNA]</scope>
    <source>
        <strain evidence="2 3">DSM 14698</strain>
    </source>
</reference>
<dbReference type="EMBL" id="JABBJJ010000356">
    <property type="protein sequence ID" value="NMO21832.1"/>
    <property type="molecule type" value="Genomic_DNA"/>
</dbReference>
<feature type="non-terminal residue" evidence="2">
    <location>
        <position position="202"/>
    </location>
</feature>
<protein>
    <submittedName>
        <fullName evidence="2">Porin family protein</fullName>
    </submittedName>
</protein>
<comment type="caution">
    <text evidence="2">The sequence shown here is derived from an EMBL/GenBank/DDBJ whole genome shotgun (WGS) entry which is preliminary data.</text>
</comment>
<dbReference type="InterPro" id="IPR011250">
    <property type="entry name" value="OMP/PagP_B-barrel"/>
</dbReference>
<feature type="chain" id="PRO_5032604286" evidence="1">
    <location>
        <begin position="20"/>
        <end position="202"/>
    </location>
</feature>
<dbReference type="RefSeq" id="WP_169351004.1">
    <property type="nucleotide sequence ID" value="NZ_JABBJJ010000356.1"/>
</dbReference>
<dbReference type="SUPFAM" id="SSF56925">
    <property type="entry name" value="OMPA-like"/>
    <property type="match status" value="1"/>
</dbReference>
<evidence type="ECO:0000313" key="2">
    <source>
        <dbReference type="EMBL" id="NMO21832.1"/>
    </source>
</evidence>
<sequence length="202" mass="22131">MLRRFLPLFALFAAAPAFAQEAPEEEAQEEVPTSLNGVGRISIQGGWRVTSNETLYKSWYGRPANRELQRARSVTGGPLLVGSFAFAISDMVELGIDLFGTNGRLYLREPDGGERRINLLSYGALVGLRFQTVLPEVGPYGLVPFVGILTGPALASSKRQGEDVQESTSQAWAGSLGFHWRLSPRWGLTAEYRLAFLRGPVC</sequence>
<feature type="signal peptide" evidence="1">
    <location>
        <begin position="1"/>
        <end position="19"/>
    </location>
</feature>
<evidence type="ECO:0000256" key="1">
    <source>
        <dbReference type="SAM" id="SignalP"/>
    </source>
</evidence>
<organism evidence="2 3">
    <name type="scientific">Pyxidicoccus fallax</name>
    <dbReference type="NCBI Taxonomy" id="394095"/>
    <lineage>
        <taxon>Bacteria</taxon>
        <taxon>Pseudomonadati</taxon>
        <taxon>Myxococcota</taxon>
        <taxon>Myxococcia</taxon>
        <taxon>Myxococcales</taxon>
        <taxon>Cystobacterineae</taxon>
        <taxon>Myxococcaceae</taxon>
        <taxon>Pyxidicoccus</taxon>
    </lineage>
</organism>
<keyword evidence="3" id="KW-1185">Reference proteome</keyword>
<gene>
    <name evidence="2" type="ORF">HG543_44325</name>
</gene>
<proteinExistence type="predicted"/>
<evidence type="ECO:0000313" key="3">
    <source>
        <dbReference type="Proteomes" id="UP000518300"/>
    </source>
</evidence>
<keyword evidence="1" id="KW-0732">Signal</keyword>
<name>A0A848LW99_9BACT</name>